<dbReference type="GO" id="GO:0051082">
    <property type="term" value="F:unfolded protein binding"/>
    <property type="evidence" value="ECO:0007669"/>
    <property type="project" value="InterPro"/>
</dbReference>
<dbReference type="EMBL" id="RQVQ01000021">
    <property type="protein sequence ID" value="RRJ89926.1"/>
    <property type="molecule type" value="Genomic_DNA"/>
</dbReference>
<dbReference type="PANTHER" id="PTHR35089">
    <property type="entry name" value="CHAPERONE PROTEIN SKP"/>
    <property type="match status" value="1"/>
</dbReference>
<keyword evidence="5" id="KW-1185">Reference proteome</keyword>
<feature type="signal peptide" evidence="3">
    <location>
        <begin position="1"/>
        <end position="23"/>
    </location>
</feature>
<dbReference type="GO" id="GO:0005829">
    <property type="term" value="C:cytosol"/>
    <property type="evidence" value="ECO:0007669"/>
    <property type="project" value="TreeGrafter"/>
</dbReference>
<evidence type="ECO:0000256" key="3">
    <source>
        <dbReference type="SAM" id="SignalP"/>
    </source>
</evidence>
<dbReference type="RefSeq" id="WP_125019341.1">
    <property type="nucleotide sequence ID" value="NZ_RQVQ01000021.1"/>
</dbReference>
<feature type="chain" id="PRO_5018206879" evidence="3">
    <location>
        <begin position="24"/>
        <end position="170"/>
    </location>
</feature>
<dbReference type="GO" id="GO:0050821">
    <property type="term" value="P:protein stabilization"/>
    <property type="evidence" value="ECO:0007669"/>
    <property type="project" value="TreeGrafter"/>
</dbReference>
<dbReference type="InterPro" id="IPR024930">
    <property type="entry name" value="Skp_dom_sf"/>
</dbReference>
<sequence length="170" mass="18749">MRKLKSLVIAAVLFLGVNSNMTAQTKVAHINLSELIPLMPEVNAAQDQLKKLAEGFDKDYKAMTAEYQTKAEKYGKEAPTAGDALNETRSRELQDFGARIEKFEQTAQAEIQKKQIELNTPILEKARLAIHKVAKAKGFDMVLDSTPGAGVIMADTGDIFQDVKAELKIK</sequence>
<protein>
    <submittedName>
        <fullName evidence="4">OmpH family outer membrane protein</fullName>
    </submittedName>
</protein>
<dbReference type="PANTHER" id="PTHR35089:SF1">
    <property type="entry name" value="CHAPERONE PROTEIN SKP"/>
    <property type="match status" value="1"/>
</dbReference>
<dbReference type="SUPFAM" id="SSF111384">
    <property type="entry name" value="OmpH-like"/>
    <property type="match status" value="1"/>
</dbReference>
<dbReference type="InterPro" id="IPR005632">
    <property type="entry name" value="Chaperone_Skp"/>
</dbReference>
<dbReference type="SMART" id="SM00935">
    <property type="entry name" value="OmpH"/>
    <property type="match status" value="1"/>
</dbReference>
<dbReference type="Gene3D" id="3.30.910.20">
    <property type="entry name" value="Skp domain"/>
    <property type="match status" value="1"/>
</dbReference>
<organism evidence="4 5">
    <name type="scientific">Paenimyroides tangerinum</name>
    <dbReference type="NCBI Taxonomy" id="2488728"/>
    <lineage>
        <taxon>Bacteria</taxon>
        <taxon>Pseudomonadati</taxon>
        <taxon>Bacteroidota</taxon>
        <taxon>Flavobacteriia</taxon>
        <taxon>Flavobacteriales</taxon>
        <taxon>Flavobacteriaceae</taxon>
        <taxon>Paenimyroides</taxon>
    </lineage>
</organism>
<dbReference type="AlphaFoldDB" id="A0A3P3W7J5"/>
<comment type="caution">
    <text evidence="4">The sequence shown here is derived from an EMBL/GenBank/DDBJ whole genome shotgun (WGS) entry which is preliminary data.</text>
</comment>
<evidence type="ECO:0000256" key="2">
    <source>
        <dbReference type="ARBA" id="ARBA00022729"/>
    </source>
</evidence>
<comment type="similarity">
    <text evidence="1">Belongs to the Skp family.</text>
</comment>
<dbReference type="Pfam" id="PF03938">
    <property type="entry name" value="OmpH"/>
    <property type="match status" value="1"/>
</dbReference>
<name>A0A3P3W7J5_9FLAO</name>
<evidence type="ECO:0000256" key="1">
    <source>
        <dbReference type="ARBA" id="ARBA00009091"/>
    </source>
</evidence>
<evidence type="ECO:0000313" key="4">
    <source>
        <dbReference type="EMBL" id="RRJ89926.1"/>
    </source>
</evidence>
<proteinExistence type="inferred from homology"/>
<gene>
    <name evidence="4" type="ORF">EG240_10415</name>
</gene>
<keyword evidence="2 3" id="KW-0732">Signal</keyword>
<reference evidence="4 5" key="1">
    <citation type="submission" date="2018-11" db="EMBL/GenBank/DDBJ databases">
        <title>Flavobacterium sp. nov., YIM 102701-2 draft genome.</title>
        <authorList>
            <person name="Li G."/>
            <person name="Jiang Y."/>
        </authorList>
    </citation>
    <scope>NUCLEOTIDE SEQUENCE [LARGE SCALE GENOMIC DNA]</scope>
    <source>
        <strain evidence="4 5">YIM 102701-2</strain>
    </source>
</reference>
<evidence type="ECO:0000313" key="5">
    <source>
        <dbReference type="Proteomes" id="UP000275719"/>
    </source>
</evidence>
<dbReference type="OrthoDB" id="1524711at2"/>
<dbReference type="Proteomes" id="UP000275719">
    <property type="component" value="Unassembled WGS sequence"/>
</dbReference>
<accession>A0A3P3W7J5</accession>